<evidence type="ECO:0000256" key="1">
    <source>
        <dbReference type="SAM" id="MobiDB-lite"/>
    </source>
</evidence>
<feature type="compositionally biased region" description="Basic and acidic residues" evidence="1">
    <location>
        <begin position="113"/>
        <end position="122"/>
    </location>
</feature>
<dbReference type="AlphaFoldDB" id="A0A2M4DBL5"/>
<keyword evidence="2" id="KW-0472">Membrane</keyword>
<name>A0A2M4DBL5_ANODA</name>
<dbReference type="EMBL" id="GGFL01010731">
    <property type="protein sequence ID" value="MBW74909.1"/>
    <property type="molecule type" value="Transcribed_RNA"/>
</dbReference>
<sequence>MHLQVQWPWRRRLCAMAFPLGFSFFTVFLDRRIHRCHFECGRGRRCVVGWLLIQQTNVRVQHFTEGGYVQVLPEQMNQQEIPDLDASNESTDVGVFGTAEATFQYGFARRRHHDDGGGVQDRHTRHHREQNEPEPEEDVDLFVKNIQRQHAESIVLLNATRGTVLMERTLGNAREYLDHGIRTILLIHVGEAQYIRSIGEESATEEFIDKEDITDHIDKVQCLADKVTEGVRIVCVNAVVEILSQPLMAVLALGSTSGRCTAHTLGDHAHTALLPVLPDPVGHVEEQSLEEQHERYPLVVAVVGTLLIVVAQSGMGNFGAHLAAMLPWQGERVGNPAVRVDHVPGDGTVVDAGDRITDQVVSRHDDAAGEQDCARDAIVTPEHHVIDDGLIDQVAHLHESGYRRNKSKDGHIG</sequence>
<keyword evidence="2" id="KW-0812">Transmembrane</keyword>
<evidence type="ECO:0000313" key="3">
    <source>
        <dbReference type="EMBL" id="MBW74909.1"/>
    </source>
</evidence>
<keyword evidence="2" id="KW-1133">Transmembrane helix</keyword>
<evidence type="ECO:0000256" key="2">
    <source>
        <dbReference type="SAM" id="Phobius"/>
    </source>
</evidence>
<feature type="region of interest" description="Disordered" evidence="1">
    <location>
        <begin position="113"/>
        <end position="138"/>
    </location>
</feature>
<proteinExistence type="predicted"/>
<accession>A0A2M4DBL5</accession>
<reference evidence="3" key="1">
    <citation type="submission" date="2018-01" db="EMBL/GenBank/DDBJ databases">
        <title>An insight into the sialome of Amazonian anophelines.</title>
        <authorList>
            <person name="Ribeiro J.M."/>
            <person name="Scarpassa V."/>
            <person name="Calvo E."/>
        </authorList>
    </citation>
    <scope>NUCLEOTIDE SEQUENCE</scope>
</reference>
<protein>
    <submittedName>
        <fullName evidence="3">Putative secreted protein</fullName>
    </submittedName>
</protein>
<feature type="transmembrane region" description="Helical" evidence="2">
    <location>
        <begin position="12"/>
        <end position="29"/>
    </location>
</feature>
<organism evidence="3">
    <name type="scientific">Anopheles darlingi</name>
    <name type="common">Mosquito</name>
    <dbReference type="NCBI Taxonomy" id="43151"/>
    <lineage>
        <taxon>Eukaryota</taxon>
        <taxon>Metazoa</taxon>
        <taxon>Ecdysozoa</taxon>
        <taxon>Arthropoda</taxon>
        <taxon>Hexapoda</taxon>
        <taxon>Insecta</taxon>
        <taxon>Pterygota</taxon>
        <taxon>Neoptera</taxon>
        <taxon>Endopterygota</taxon>
        <taxon>Diptera</taxon>
        <taxon>Nematocera</taxon>
        <taxon>Culicoidea</taxon>
        <taxon>Culicidae</taxon>
        <taxon>Anophelinae</taxon>
        <taxon>Anopheles</taxon>
    </lineage>
</organism>